<dbReference type="PROSITE" id="PS00639">
    <property type="entry name" value="THIOL_PROTEASE_HIS"/>
    <property type="match status" value="1"/>
</dbReference>
<evidence type="ECO:0000256" key="1">
    <source>
        <dbReference type="PIRSR" id="PIRSR605502-1"/>
    </source>
</evidence>
<keyword evidence="1" id="KW-0479">Metal-binding</keyword>
<dbReference type="InterPro" id="IPR050792">
    <property type="entry name" value="ADP-ribosylglycohydrolase"/>
</dbReference>
<evidence type="ECO:0000313" key="2">
    <source>
        <dbReference type="EMBL" id="KWS04735.1"/>
    </source>
</evidence>
<comment type="cofactor">
    <cofactor evidence="1">
        <name>Mg(2+)</name>
        <dbReference type="ChEBI" id="CHEBI:18420"/>
    </cofactor>
    <text evidence="1">Binds 2 magnesium ions per subunit.</text>
</comment>
<gene>
    <name evidence="2" type="ORF">AZ78_2285</name>
</gene>
<accession>A0A108U8Y3</accession>
<dbReference type="PANTHER" id="PTHR16222:SF12">
    <property type="entry name" value="ADP-RIBOSYLGLYCOHYDROLASE-RELATED"/>
    <property type="match status" value="1"/>
</dbReference>
<feature type="binding site" evidence="1">
    <location>
        <position position="54"/>
    </location>
    <ligand>
        <name>Mg(2+)</name>
        <dbReference type="ChEBI" id="CHEBI:18420"/>
        <label>1</label>
    </ligand>
</feature>
<feature type="binding site" evidence="1">
    <location>
        <position position="264"/>
    </location>
    <ligand>
        <name>Mg(2+)</name>
        <dbReference type="ChEBI" id="CHEBI:18420"/>
        <label>1</label>
    </ligand>
</feature>
<dbReference type="SUPFAM" id="SSF101478">
    <property type="entry name" value="ADP-ribosylglycohydrolase"/>
    <property type="match status" value="1"/>
</dbReference>
<reference evidence="2 3" key="1">
    <citation type="journal article" date="2014" name="Genome Announc.">
        <title>Draft Genome Sequence of Lysobacter capsici AZ78, a Bacterium Antagonistic to Plant-Pathogenic Oomycetes.</title>
        <authorList>
            <person name="Puopolo G."/>
            <person name="Sonego P."/>
            <person name="Engelen K."/>
            <person name="Pertot I."/>
        </authorList>
    </citation>
    <scope>NUCLEOTIDE SEQUENCE [LARGE SCALE GENOMIC DNA]</scope>
    <source>
        <strain evidence="2 3">AZ78</strain>
    </source>
</reference>
<dbReference type="EMBL" id="JAJA02000001">
    <property type="protein sequence ID" value="KWS04735.1"/>
    <property type="molecule type" value="Genomic_DNA"/>
</dbReference>
<feature type="binding site" evidence="1">
    <location>
        <position position="53"/>
    </location>
    <ligand>
        <name>Mg(2+)</name>
        <dbReference type="ChEBI" id="CHEBI:18420"/>
        <label>1</label>
    </ligand>
</feature>
<keyword evidence="1" id="KW-0460">Magnesium</keyword>
<dbReference type="InterPro" id="IPR005502">
    <property type="entry name" value="Ribosyl_crysJ1"/>
</dbReference>
<dbReference type="Gene3D" id="1.10.4080.10">
    <property type="entry name" value="ADP-ribosylation/Crystallin J1"/>
    <property type="match status" value="1"/>
</dbReference>
<dbReference type="AlphaFoldDB" id="A0A108U8Y3"/>
<dbReference type="Pfam" id="PF03747">
    <property type="entry name" value="ADP_ribosyl_GH"/>
    <property type="match status" value="1"/>
</dbReference>
<dbReference type="OrthoDB" id="9798107at2"/>
<dbReference type="InterPro" id="IPR036705">
    <property type="entry name" value="Ribosyl_crysJ1_sf"/>
</dbReference>
<dbReference type="Proteomes" id="UP000023435">
    <property type="component" value="Unassembled WGS sequence"/>
</dbReference>
<feature type="binding site" evidence="1">
    <location>
        <position position="52"/>
    </location>
    <ligand>
        <name>Mg(2+)</name>
        <dbReference type="ChEBI" id="CHEBI:18420"/>
        <label>1</label>
    </ligand>
</feature>
<keyword evidence="3" id="KW-1185">Reference proteome</keyword>
<name>A0A108U8Y3_9GAMM</name>
<dbReference type="EC" id="3.5.1.68" evidence="2"/>
<dbReference type="RefSeq" id="WP_036108937.1">
    <property type="nucleotide sequence ID" value="NZ_JAJA02000001.1"/>
</dbReference>
<evidence type="ECO:0000313" key="3">
    <source>
        <dbReference type="Proteomes" id="UP000023435"/>
    </source>
</evidence>
<dbReference type="GO" id="GO:0050129">
    <property type="term" value="F:N-formylglutamate deformylase activity"/>
    <property type="evidence" value="ECO:0007669"/>
    <property type="project" value="UniProtKB-EC"/>
</dbReference>
<organism evidence="2 3">
    <name type="scientific">Lysobacter capsici AZ78</name>
    <dbReference type="NCBI Taxonomy" id="1444315"/>
    <lineage>
        <taxon>Bacteria</taxon>
        <taxon>Pseudomonadati</taxon>
        <taxon>Pseudomonadota</taxon>
        <taxon>Gammaproteobacteria</taxon>
        <taxon>Lysobacterales</taxon>
        <taxon>Lysobacteraceae</taxon>
        <taxon>Lysobacter</taxon>
    </lineage>
</organism>
<dbReference type="InterPro" id="IPR025660">
    <property type="entry name" value="Pept_his_AS"/>
</dbReference>
<dbReference type="GO" id="GO:0046872">
    <property type="term" value="F:metal ion binding"/>
    <property type="evidence" value="ECO:0007669"/>
    <property type="project" value="UniProtKB-KW"/>
</dbReference>
<dbReference type="PANTHER" id="PTHR16222">
    <property type="entry name" value="ADP-RIBOSYLGLYCOHYDROLASE"/>
    <property type="match status" value="1"/>
</dbReference>
<comment type="caution">
    <text evidence="2">The sequence shown here is derived from an EMBL/GenBank/DDBJ whole genome shotgun (WGS) entry which is preliminary data.</text>
</comment>
<feature type="binding site" evidence="1">
    <location>
        <position position="266"/>
    </location>
    <ligand>
        <name>Mg(2+)</name>
        <dbReference type="ChEBI" id="CHEBI:18420"/>
        <label>1</label>
    </ligand>
</feature>
<proteinExistence type="predicted"/>
<feature type="binding site" evidence="1">
    <location>
        <position position="267"/>
    </location>
    <ligand>
        <name>Mg(2+)</name>
        <dbReference type="ChEBI" id="CHEBI:18420"/>
        <label>1</label>
    </ligand>
</feature>
<protein>
    <submittedName>
        <fullName evidence="2">N-formylglutamate deformylase</fullName>
        <ecNumber evidence="2">3.5.1.68</ecNumber>
    </submittedName>
</protein>
<sequence length="305" mass="32395">MSVDATPIERARLALDGLSIGDAFGQCFFQEPALSDSWLAQRIVPPGPWPYTDDTQMSLSIVAVLADGGAIDQQRLAMRLAKHYEYDRAYGPSMHRVLERIGNGEPWREVAGSSFGGQGSHGNGAAMRAAPVGGYFSEDLDAVVAQARASAEVTHAHPEGIAGAVAVAVAAAWAWRCRSEGRRPEHASFLASILESLPPGEVRSKLIRAQSLSRVGSLDHAVALLGNGSEMSAQDTVPYALWCCGQSLDNYQDALWLAVQAGGDRDTLCAIVGGVVALFVGRDGIPPTWRERREALPDGFALTGG</sequence>
<keyword evidence="2" id="KW-0378">Hydrolase</keyword>